<evidence type="ECO:0000313" key="1">
    <source>
        <dbReference type="EMBL" id="KAH7969221.1"/>
    </source>
</evidence>
<name>A0A9D4Q7I8_RHISA</name>
<reference evidence="1" key="1">
    <citation type="journal article" date="2020" name="Cell">
        <title>Large-Scale Comparative Analyses of Tick Genomes Elucidate Their Genetic Diversity and Vector Capacities.</title>
        <authorList>
            <consortium name="Tick Genome and Microbiome Consortium (TIGMIC)"/>
            <person name="Jia N."/>
            <person name="Wang J."/>
            <person name="Shi W."/>
            <person name="Du L."/>
            <person name="Sun Y."/>
            <person name="Zhan W."/>
            <person name="Jiang J.F."/>
            <person name="Wang Q."/>
            <person name="Zhang B."/>
            <person name="Ji P."/>
            <person name="Bell-Sakyi L."/>
            <person name="Cui X.M."/>
            <person name="Yuan T.T."/>
            <person name="Jiang B.G."/>
            <person name="Yang W.F."/>
            <person name="Lam T.T."/>
            <person name="Chang Q.C."/>
            <person name="Ding S.J."/>
            <person name="Wang X.J."/>
            <person name="Zhu J.G."/>
            <person name="Ruan X.D."/>
            <person name="Zhao L."/>
            <person name="Wei J.T."/>
            <person name="Ye R.Z."/>
            <person name="Que T.C."/>
            <person name="Du C.H."/>
            <person name="Zhou Y.H."/>
            <person name="Cheng J.X."/>
            <person name="Dai P.F."/>
            <person name="Guo W.B."/>
            <person name="Han X.H."/>
            <person name="Huang E.J."/>
            <person name="Li L.F."/>
            <person name="Wei W."/>
            <person name="Gao Y.C."/>
            <person name="Liu J.Z."/>
            <person name="Shao H.Z."/>
            <person name="Wang X."/>
            <person name="Wang C.C."/>
            <person name="Yang T.C."/>
            <person name="Huo Q.B."/>
            <person name="Li W."/>
            <person name="Chen H.Y."/>
            <person name="Chen S.E."/>
            <person name="Zhou L.G."/>
            <person name="Ni X.B."/>
            <person name="Tian J.H."/>
            <person name="Sheng Y."/>
            <person name="Liu T."/>
            <person name="Pan Y.S."/>
            <person name="Xia L.Y."/>
            <person name="Li J."/>
            <person name="Zhao F."/>
            <person name="Cao W.C."/>
        </authorList>
    </citation>
    <scope>NUCLEOTIDE SEQUENCE</scope>
    <source>
        <strain evidence="1">Rsan-2018</strain>
    </source>
</reference>
<protein>
    <submittedName>
        <fullName evidence="1">Uncharacterized protein</fullName>
    </submittedName>
</protein>
<accession>A0A9D4Q7I8</accession>
<gene>
    <name evidence="1" type="ORF">HPB52_016019</name>
</gene>
<reference evidence="1" key="2">
    <citation type="submission" date="2021-09" db="EMBL/GenBank/DDBJ databases">
        <authorList>
            <person name="Jia N."/>
            <person name="Wang J."/>
            <person name="Shi W."/>
            <person name="Du L."/>
            <person name="Sun Y."/>
            <person name="Zhan W."/>
            <person name="Jiang J."/>
            <person name="Wang Q."/>
            <person name="Zhang B."/>
            <person name="Ji P."/>
            <person name="Sakyi L.B."/>
            <person name="Cui X."/>
            <person name="Yuan T."/>
            <person name="Jiang B."/>
            <person name="Yang W."/>
            <person name="Lam T.T.-Y."/>
            <person name="Chang Q."/>
            <person name="Ding S."/>
            <person name="Wang X."/>
            <person name="Zhu J."/>
            <person name="Ruan X."/>
            <person name="Zhao L."/>
            <person name="Wei J."/>
            <person name="Que T."/>
            <person name="Du C."/>
            <person name="Cheng J."/>
            <person name="Dai P."/>
            <person name="Han X."/>
            <person name="Huang E."/>
            <person name="Gao Y."/>
            <person name="Liu J."/>
            <person name="Shao H."/>
            <person name="Ye R."/>
            <person name="Li L."/>
            <person name="Wei W."/>
            <person name="Wang X."/>
            <person name="Wang C."/>
            <person name="Huo Q."/>
            <person name="Li W."/>
            <person name="Guo W."/>
            <person name="Chen H."/>
            <person name="Chen S."/>
            <person name="Zhou L."/>
            <person name="Zhou L."/>
            <person name="Ni X."/>
            <person name="Tian J."/>
            <person name="Zhou Y."/>
            <person name="Sheng Y."/>
            <person name="Liu T."/>
            <person name="Pan Y."/>
            <person name="Xia L."/>
            <person name="Li J."/>
            <person name="Zhao F."/>
            <person name="Cao W."/>
        </authorList>
    </citation>
    <scope>NUCLEOTIDE SEQUENCE</scope>
    <source>
        <strain evidence="1">Rsan-2018</strain>
        <tissue evidence="1">Larvae</tissue>
    </source>
</reference>
<comment type="caution">
    <text evidence="1">The sequence shown here is derived from an EMBL/GenBank/DDBJ whole genome shotgun (WGS) entry which is preliminary data.</text>
</comment>
<dbReference type="AlphaFoldDB" id="A0A9D4Q7I8"/>
<organism evidence="1 2">
    <name type="scientific">Rhipicephalus sanguineus</name>
    <name type="common">Brown dog tick</name>
    <name type="synonym">Ixodes sanguineus</name>
    <dbReference type="NCBI Taxonomy" id="34632"/>
    <lineage>
        <taxon>Eukaryota</taxon>
        <taxon>Metazoa</taxon>
        <taxon>Ecdysozoa</taxon>
        <taxon>Arthropoda</taxon>
        <taxon>Chelicerata</taxon>
        <taxon>Arachnida</taxon>
        <taxon>Acari</taxon>
        <taxon>Parasitiformes</taxon>
        <taxon>Ixodida</taxon>
        <taxon>Ixodoidea</taxon>
        <taxon>Ixodidae</taxon>
        <taxon>Rhipicephalinae</taxon>
        <taxon>Rhipicephalus</taxon>
        <taxon>Rhipicephalus</taxon>
    </lineage>
</organism>
<dbReference type="Proteomes" id="UP000821837">
    <property type="component" value="Unassembled WGS sequence"/>
</dbReference>
<dbReference type="EMBL" id="JABSTV010001248">
    <property type="protein sequence ID" value="KAH7969221.1"/>
    <property type="molecule type" value="Genomic_DNA"/>
</dbReference>
<sequence>MLVLVLKAAIEKQSEQDSHVQLLIGRDIICYPDQEFRKQRLTGENVYDPPWLMDHAHVFEFVGFVDLVFPFMPLAIL</sequence>
<proteinExistence type="predicted"/>
<evidence type="ECO:0000313" key="2">
    <source>
        <dbReference type="Proteomes" id="UP000821837"/>
    </source>
</evidence>
<keyword evidence="2" id="KW-1185">Reference proteome</keyword>